<dbReference type="KEGG" id="aji:C0Z10_00075"/>
<keyword evidence="6" id="KW-0418">Kinase</keyword>
<evidence type="ECO:0000256" key="4">
    <source>
        <dbReference type="ARBA" id="ARBA00022679"/>
    </source>
</evidence>
<evidence type="ECO:0000313" key="7">
    <source>
        <dbReference type="EMBL" id="AZZ38415.1"/>
    </source>
</evidence>
<dbReference type="PANTHER" id="PTHR34581:SF2">
    <property type="entry name" value="PTS SYSTEM N,N'-DIACETYLCHITOBIOSE-SPECIFIC EIIB COMPONENT"/>
    <property type="match status" value="1"/>
</dbReference>
<dbReference type="GO" id="GO:0008982">
    <property type="term" value="F:protein-N(PI)-phosphohistidine-sugar phosphotransferase activity"/>
    <property type="evidence" value="ECO:0007669"/>
    <property type="project" value="InterPro"/>
</dbReference>
<evidence type="ECO:0000256" key="6">
    <source>
        <dbReference type="ARBA" id="ARBA00022777"/>
    </source>
</evidence>
<dbReference type="Proteomes" id="UP000285875">
    <property type="component" value="Chromosome"/>
</dbReference>
<evidence type="ECO:0000313" key="8">
    <source>
        <dbReference type="Proteomes" id="UP000285875"/>
    </source>
</evidence>
<dbReference type="EMBL" id="CP025570">
    <property type="protein sequence ID" value="AZZ38415.1"/>
    <property type="molecule type" value="Genomic_DNA"/>
</dbReference>
<evidence type="ECO:0000256" key="2">
    <source>
        <dbReference type="ARBA" id="ARBA00022553"/>
    </source>
</evidence>
<dbReference type="PANTHER" id="PTHR34581">
    <property type="entry name" value="PTS SYSTEM N,N'-DIACETYLCHITOBIOSE-SPECIFIC EIIB COMPONENT"/>
    <property type="match status" value="1"/>
</dbReference>
<dbReference type="InterPro" id="IPR051819">
    <property type="entry name" value="PTS_sugar-specific_EIIB"/>
</dbReference>
<reference evidence="8" key="1">
    <citation type="submission" date="2017-12" db="EMBL/GenBank/DDBJ databases">
        <title>Whole genome sequencing of Acidipropionibacterium jensenii strains JS279 and JS280.</title>
        <authorList>
            <person name="Deptula P."/>
            <person name="Laine P."/>
            <person name="Smolander O.-P."/>
            <person name="Paulin L."/>
            <person name="Auvinen P."/>
            <person name="Varmanen P."/>
        </authorList>
    </citation>
    <scope>NUCLEOTIDE SEQUENCE [LARGE SCALE GENOMIC DNA]</scope>
    <source>
        <strain evidence="8">JS280</strain>
    </source>
</reference>
<evidence type="ECO:0000256" key="1">
    <source>
        <dbReference type="ARBA" id="ARBA00022448"/>
    </source>
</evidence>
<dbReference type="RefSeq" id="WP_097798041.1">
    <property type="nucleotide sequence ID" value="NZ_CP025570.1"/>
</dbReference>
<name>A0A3T0S3N4_9ACTN</name>
<keyword evidence="5" id="KW-0598">Phosphotransferase system</keyword>
<dbReference type="InterPro" id="IPR036095">
    <property type="entry name" value="PTS_EIIB-like_sf"/>
</dbReference>
<keyword evidence="2" id="KW-0597">Phosphoprotein</keyword>
<dbReference type="GO" id="GO:0016301">
    <property type="term" value="F:kinase activity"/>
    <property type="evidence" value="ECO:0007669"/>
    <property type="project" value="UniProtKB-KW"/>
</dbReference>
<organism evidence="7 8">
    <name type="scientific">Acidipropionibacterium jensenii</name>
    <dbReference type="NCBI Taxonomy" id="1749"/>
    <lineage>
        <taxon>Bacteria</taxon>
        <taxon>Bacillati</taxon>
        <taxon>Actinomycetota</taxon>
        <taxon>Actinomycetes</taxon>
        <taxon>Propionibacteriales</taxon>
        <taxon>Propionibacteriaceae</taxon>
        <taxon>Acidipropionibacterium</taxon>
    </lineage>
</organism>
<dbReference type="Gene3D" id="3.40.50.2300">
    <property type="match status" value="1"/>
</dbReference>
<protein>
    <submittedName>
        <fullName evidence="7">Uncharacterized protein</fullName>
    </submittedName>
</protein>
<proteinExistence type="predicted"/>
<sequence>MAKVSTNGARRIVIVCGLGASSAFVAHRVRHAAGEAGLAVVVAPCALTDLEDRVADADVVLVATHLAAHLDEIRDAAARHGATVAMLPESTMHGGDGHEVLPLIAAADSHQEHRHSQESSQ</sequence>
<accession>A0A3T0S3N4</accession>
<dbReference type="Pfam" id="PF02302">
    <property type="entry name" value="PTS_IIB"/>
    <property type="match status" value="1"/>
</dbReference>
<gene>
    <name evidence="7" type="ORF">C0Z10_00075</name>
</gene>
<evidence type="ECO:0000256" key="3">
    <source>
        <dbReference type="ARBA" id="ARBA00022597"/>
    </source>
</evidence>
<dbReference type="AlphaFoldDB" id="A0A3T0S3N4"/>
<keyword evidence="4" id="KW-0808">Transferase</keyword>
<dbReference type="GO" id="GO:0009401">
    <property type="term" value="P:phosphoenolpyruvate-dependent sugar phosphotransferase system"/>
    <property type="evidence" value="ECO:0007669"/>
    <property type="project" value="UniProtKB-KW"/>
</dbReference>
<keyword evidence="1" id="KW-0813">Transport</keyword>
<evidence type="ECO:0000256" key="5">
    <source>
        <dbReference type="ARBA" id="ARBA00022683"/>
    </source>
</evidence>
<dbReference type="InterPro" id="IPR013012">
    <property type="entry name" value="PTS_EIIB_3"/>
</dbReference>
<keyword evidence="3" id="KW-0762">Sugar transport</keyword>
<dbReference type="SUPFAM" id="SSF52794">
    <property type="entry name" value="PTS system IIB component-like"/>
    <property type="match status" value="1"/>
</dbReference>
<dbReference type="InterPro" id="IPR003501">
    <property type="entry name" value="PTS_EIIB_2/3"/>
</dbReference>
<dbReference type="PROSITE" id="PS51100">
    <property type="entry name" value="PTS_EIIB_TYPE_3"/>
    <property type="match status" value="1"/>
</dbReference>